<accession>A0A4Q7J665</accession>
<feature type="transmembrane region" description="Helical" evidence="5">
    <location>
        <begin position="12"/>
        <end position="30"/>
    </location>
</feature>
<evidence type="ECO:0000259" key="6">
    <source>
        <dbReference type="Pfam" id="PF07291"/>
    </source>
</evidence>
<dbReference type="EMBL" id="SFCC01000009">
    <property type="protein sequence ID" value="RZQ62242.1"/>
    <property type="molecule type" value="Genomic_DNA"/>
</dbReference>
<evidence type="ECO:0000313" key="8">
    <source>
        <dbReference type="Proteomes" id="UP000292003"/>
    </source>
</evidence>
<evidence type="ECO:0000313" key="7">
    <source>
        <dbReference type="EMBL" id="RZQ62242.1"/>
    </source>
</evidence>
<dbReference type="OrthoDB" id="5422529at2"/>
<feature type="transmembrane region" description="Helical" evidence="5">
    <location>
        <begin position="79"/>
        <end position="100"/>
    </location>
</feature>
<proteinExistence type="predicted"/>
<dbReference type="GO" id="GO:0030416">
    <property type="term" value="P:methylamine metabolic process"/>
    <property type="evidence" value="ECO:0007669"/>
    <property type="project" value="InterPro"/>
</dbReference>
<gene>
    <name evidence="7" type="ORF">EWH70_18320</name>
</gene>
<keyword evidence="3 5" id="KW-1133">Transmembrane helix</keyword>
<keyword evidence="8" id="KW-1185">Reference proteome</keyword>
<dbReference type="InterPro" id="IPR009908">
    <property type="entry name" value="Methylamine_util_MauE"/>
</dbReference>
<comment type="subcellular location">
    <subcellularLocation>
        <location evidence="1">Membrane</location>
        <topology evidence="1">Multi-pass membrane protein</topology>
    </subcellularLocation>
</comment>
<dbReference type="Pfam" id="PF07291">
    <property type="entry name" value="MauE"/>
    <property type="match status" value="1"/>
</dbReference>
<dbReference type="RefSeq" id="WP_130476670.1">
    <property type="nucleotide sequence ID" value="NZ_SFCC01000009.1"/>
</dbReference>
<keyword evidence="4 5" id="KW-0472">Membrane</keyword>
<reference evidence="7 8" key="1">
    <citation type="submission" date="2019-02" db="EMBL/GenBank/DDBJ databases">
        <title>Draft genome sequence of Amycolatopsis sp. 8-3EHSu isolated from roots of Suaeda maritima.</title>
        <authorList>
            <person name="Duangmal K."/>
            <person name="Chantavorakit T."/>
        </authorList>
    </citation>
    <scope>NUCLEOTIDE SEQUENCE [LARGE SCALE GENOMIC DNA]</scope>
    <source>
        <strain evidence="7 8">8-3EHSu</strain>
    </source>
</reference>
<dbReference type="AlphaFoldDB" id="A0A4Q7J665"/>
<feature type="transmembrane region" description="Helical" evidence="5">
    <location>
        <begin position="50"/>
        <end position="72"/>
    </location>
</feature>
<keyword evidence="2 5" id="KW-0812">Transmembrane</keyword>
<feature type="domain" description="Methylamine utilisation protein MauE" evidence="6">
    <location>
        <begin position="13"/>
        <end position="142"/>
    </location>
</feature>
<dbReference type="Proteomes" id="UP000292003">
    <property type="component" value="Unassembled WGS sequence"/>
</dbReference>
<comment type="caution">
    <text evidence="7">The sequence shown here is derived from an EMBL/GenBank/DDBJ whole genome shotgun (WGS) entry which is preliminary data.</text>
</comment>
<dbReference type="UniPathway" id="UPA00895"/>
<evidence type="ECO:0000256" key="5">
    <source>
        <dbReference type="SAM" id="Phobius"/>
    </source>
</evidence>
<sequence length="173" mass="18186">MRRPTPRVLDGAGTVVRLGLAAVWLVSGAIKVSDPGQTYIAVKAFDVLPAGLVGPVATALPLVELVLGLLVLAGLFTRWVAVASAVVLVVFIAGVVQSWARGLSIDCGCFGGGGEVAQGETRYPEEIARDVGFLALAAWLTVRPRTWASADGWIRKGRAEPEPADEPVKTERT</sequence>
<evidence type="ECO:0000256" key="3">
    <source>
        <dbReference type="ARBA" id="ARBA00022989"/>
    </source>
</evidence>
<name>A0A4Q7J665_9PSEU</name>
<evidence type="ECO:0000256" key="2">
    <source>
        <dbReference type="ARBA" id="ARBA00022692"/>
    </source>
</evidence>
<dbReference type="GO" id="GO:0016020">
    <property type="term" value="C:membrane"/>
    <property type="evidence" value="ECO:0007669"/>
    <property type="project" value="UniProtKB-SubCell"/>
</dbReference>
<protein>
    <submittedName>
        <fullName evidence="7">DoxX family membrane protein</fullName>
    </submittedName>
</protein>
<evidence type="ECO:0000256" key="1">
    <source>
        <dbReference type="ARBA" id="ARBA00004141"/>
    </source>
</evidence>
<evidence type="ECO:0000256" key="4">
    <source>
        <dbReference type="ARBA" id="ARBA00023136"/>
    </source>
</evidence>
<organism evidence="7 8">
    <name type="scientific">Amycolatopsis suaedae</name>
    <dbReference type="NCBI Taxonomy" id="2510978"/>
    <lineage>
        <taxon>Bacteria</taxon>
        <taxon>Bacillati</taxon>
        <taxon>Actinomycetota</taxon>
        <taxon>Actinomycetes</taxon>
        <taxon>Pseudonocardiales</taxon>
        <taxon>Pseudonocardiaceae</taxon>
        <taxon>Amycolatopsis</taxon>
    </lineage>
</organism>